<dbReference type="GO" id="GO:0016740">
    <property type="term" value="F:transferase activity"/>
    <property type="evidence" value="ECO:0007669"/>
    <property type="project" value="UniProtKB-KW"/>
</dbReference>
<sequence>MNIPKEEIVINNNEALGQFEANVRGFLAVAEYRRIKDRIIFTHTEVPQELEGNGIASKLAFTALEFAKREGLVVMPLCPFIAGYIHRHPEYKRLVLEGFKY</sequence>
<protein>
    <submittedName>
        <fullName evidence="2">GNAT family N-acetyltransferase</fullName>
    </submittedName>
</protein>
<dbReference type="OrthoDB" id="1120671at2"/>
<dbReference type="PROSITE" id="PS51729">
    <property type="entry name" value="GNAT_YJDJ"/>
    <property type="match status" value="1"/>
</dbReference>
<proteinExistence type="predicted"/>
<dbReference type="PANTHER" id="PTHR31435:SF10">
    <property type="entry name" value="BSR4717 PROTEIN"/>
    <property type="match status" value="1"/>
</dbReference>
<keyword evidence="2" id="KW-0808">Transferase</keyword>
<dbReference type="InterPro" id="IPR031165">
    <property type="entry name" value="GNAT_YJDJ"/>
</dbReference>
<dbReference type="RefSeq" id="WP_099154810.1">
    <property type="nucleotide sequence ID" value="NZ_PDUD01000049.1"/>
</dbReference>
<gene>
    <name evidence="2" type="ORF">CRP01_35340</name>
</gene>
<evidence type="ECO:0000313" key="2">
    <source>
        <dbReference type="EMBL" id="PHN01764.1"/>
    </source>
</evidence>
<dbReference type="Proteomes" id="UP000223913">
    <property type="component" value="Unassembled WGS sequence"/>
</dbReference>
<dbReference type="Pfam" id="PF14542">
    <property type="entry name" value="Acetyltransf_CG"/>
    <property type="match status" value="1"/>
</dbReference>
<name>A0A2D0MZR4_FLAN2</name>
<evidence type="ECO:0000313" key="3">
    <source>
        <dbReference type="Proteomes" id="UP000223913"/>
    </source>
</evidence>
<dbReference type="PANTHER" id="PTHR31435">
    <property type="entry name" value="PROTEIN NATD1"/>
    <property type="match status" value="1"/>
</dbReference>
<comment type="caution">
    <text evidence="2">The sequence shown here is derived from an EMBL/GenBank/DDBJ whole genome shotgun (WGS) entry which is preliminary data.</text>
</comment>
<organism evidence="2 3">
    <name type="scientific">Flavilitoribacter nigricans (strain ATCC 23147 / DSM 23189 / NBRC 102662 / NCIMB 1420 / SS-2)</name>
    <name type="common">Lewinella nigricans</name>
    <dbReference type="NCBI Taxonomy" id="1122177"/>
    <lineage>
        <taxon>Bacteria</taxon>
        <taxon>Pseudomonadati</taxon>
        <taxon>Bacteroidota</taxon>
        <taxon>Saprospiria</taxon>
        <taxon>Saprospirales</taxon>
        <taxon>Lewinellaceae</taxon>
        <taxon>Flavilitoribacter</taxon>
    </lineage>
</organism>
<dbReference type="SUPFAM" id="SSF55729">
    <property type="entry name" value="Acyl-CoA N-acyltransferases (Nat)"/>
    <property type="match status" value="1"/>
</dbReference>
<dbReference type="AlphaFoldDB" id="A0A2D0MZR4"/>
<dbReference type="Gene3D" id="3.40.630.30">
    <property type="match status" value="1"/>
</dbReference>
<dbReference type="InterPro" id="IPR016181">
    <property type="entry name" value="Acyl_CoA_acyltransferase"/>
</dbReference>
<accession>A0A2D0MZR4</accession>
<keyword evidence="3" id="KW-1185">Reference proteome</keyword>
<dbReference type="EMBL" id="PDUD01000049">
    <property type="protein sequence ID" value="PHN01764.1"/>
    <property type="molecule type" value="Genomic_DNA"/>
</dbReference>
<feature type="domain" description="N-acetyltransferase" evidence="1">
    <location>
        <begin position="11"/>
        <end position="96"/>
    </location>
</feature>
<evidence type="ECO:0000259" key="1">
    <source>
        <dbReference type="PROSITE" id="PS51729"/>
    </source>
</evidence>
<reference evidence="2 3" key="1">
    <citation type="submission" date="2017-10" db="EMBL/GenBank/DDBJ databases">
        <title>The draft genome sequence of Lewinella nigricans NBRC 102662.</title>
        <authorList>
            <person name="Wang K."/>
        </authorList>
    </citation>
    <scope>NUCLEOTIDE SEQUENCE [LARGE SCALE GENOMIC DNA]</scope>
    <source>
        <strain evidence="2 3">NBRC 102662</strain>
    </source>
</reference>
<dbReference type="InterPro" id="IPR045057">
    <property type="entry name" value="Gcn5-rel_NAT"/>
</dbReference>